<sequence length="689" mass="75447">MASFPPPPVNTIDWSNVGFRVREVNGHIESHYSVKTGQWSPLRFVADPYIRIHGMAPALNYGQQAYEGLKAFRLPGNDRIAVFRPDRNAARMQHSADFISIPRVPTELFLDAVRAAVALNAEYVPPHETGAAMYVRPQIYGSSAQLGLNPPEEYTFAVFVIPTGVYHGTHPVKALILDDFDRAAPNGTGSAKVGGNYAPVLRWSERARNEGFGITLHLDSRRHEEVDEFSTSGFIGVLTGEDGAVKLVVPDSKAVIDSVTSDSVQQIARSFGWSVEKRSIKYGELPNFAEVFAAGTAAALVPIRSITRKRVSDSLLLPQDNPRVSAAQDGASETVTYIAEGVEEPGPVCARLLARLKDIQLGRVEDEFGWRFEVTKEDLEKAAVEGEGNDLCFAALGMSTTTVPTGPITPAPAPWKAEATIYIIAFWTGRDAAADLPVKVYHPLEAESSFASRPFGVPQGGLSMILLIRYHATPVGPYDEMAISPGSFEYPVEDERGGKTTKTAMRVTSLYVSQKYTCWNGRKIWNLPKHLAHFHWVDNPDGTTHIRVFPHDHSQPFDPAASPPDPATAKPFFQCTLSPVRFVPSFPFSSSILRFVGIDLTMVQPPLPDAGDAAHDAELPGTEGWSALRDYGMATRRATVMWGDFAQGDGEGEAFLPGMLGKTGVVLKLERAEAWFGVPERWEVPRHLL</sequence>
<dbReference type="InterPro" id="IPR043132">
    <property type="entry name" value="BCAT-like_C"/>
</dbReference>
<dbReference type="InterPro" id="IPR043131">
    <property type="entry name" value="BCAT-like_N"/>
</dbReference>
<dbReference type="SUPFAM" id="SSF160104">
    <property type="entry name" value="Acetoacetate decarboxylase-like"/>
    <property type="match status" value="1"/>
</dbReference>
<keyword evidence="3" id="KW-0032">Aminotransferase</keyword>
<dbReference type="Gene3D" id="3.20.10.10">
    <property type="entry name" value="D-amino Acid Aminotransferase, subunit A, domain 2"/>
    <property type="match status" value="1"/>
</dbReference>
<comment type="caution">
    <text evidence="6">The sequence shown here is derived from an EMBL/GenBank/DDBJ whole genome shotgun (WGS) entry which is preliminary data.</text>
</comment>
<dbReference type="Gene3D" id="3.30.470.10">
    <property type="match status" value="1"/>
</dbReference>
<evidence type="ECO:0000256" key="1">
    <source>
        <dbReference type="ARBA" id="ARBA00001933"/>
    </source>
</evidence>
<evidence type="ECO:0000256" key="3">
    <source>
        <dbReference type="ARBA" id="ARBA00022576"/>
    </source>
</evidence>
<reference evidence="6 7" key="1">
    <citation type="journal article" date="2024" name="Commun. Biol.">
        <title>Comparative genomic analysis of thermophilic fungi reveals convergent evolutionary adaptations and gene losses.</title>
        <authorList>
            <person name="Steindorff A.S."/>
            <person name="Aguilar-Pontes M.V."/>
            <person name="Robinson A.J."/>
            <person name="Andreopoulos B."/>
            <person name="LaButti K."/>
            <person name="Kuo A."/>
            <person name="Mondo S."/>
            <person name="Riley R."/>
            <person name="Otillar R."/>
            <person name="Haridas S."/>
            <person name="Lipzen A."/>
            <person name="Grimwood J."/>
            <person name="Schmutz J."/>
            <person name="Clum A."/>
            <person name="Reid I.D."/>
            <person name="Moisan M.C."/>
            <person name="Butler G."/>
            <person name="Nguyen T.T.M."/>
            <person name="Dewar K."/>
            <person name="Conant G."/>
            <person name="Drula E."/>
            <person name="Henrissat B."/>
            <person name="Hansel C."/>
            <person name="Singer S."/>
            <person name="Hutchinson M.I."/>
            <person name="de Vries R.P."/>
            <person name="Natvig D.O."/>
            <person name="Powell A.J."/>
            <person name="Tsang A."/>
            <person name="Grigoriev I.V."/>
        </authorList>
    </citation>
    <scope>NUCLEOTIDE SEQUENCE [LARGE SCALE GENOMIC DNA]</scope>
    <source>
        <strain evidence="6 7">CBS 620.91</strain>
    </source>
</reference>
<dbReference type="Proteomes" id="UP001583172">
    <property type="component" value="Unassembled WGS sequence"/>
</dbReference>
<evidence type="ECO:0000256" key="5">
    <source>
        <dbReference type="ARBA" id="ARBA00022898"/>
    </source>
</evidence>
<dbReference type="Gene3D" id="2.40.400.10">
    <property type="entry name" value="Acetoacetate decarboxylase-like"/>
    <property type="match status" value="1"/>
</dbReference>
<protein>
    <submittedName>
        <fullName evidence="6">Uncharacterized protein</fullName>
    </submittedName>
</protein>
<keyword evidence="5" id="KW-0663">Pyridoxal phosphate</keyword>
<dbReference type="SUPFAM" id="SSF56752">
    <property type="entry name" value="D-aminoacid aminotransferase-like PLP-dependent enzymes"/>
    <property type="match status" value="1"/>
</dbReference>
<accession>A0ABR3VPM9</accession>
<dbReference type="Pfam" id="PF01063">
    <property type="entry name" value="Aminotran_4"/>
    <property type="match status" value="1"/>
</dbReference>
<dbReference type="CDD" id="cd01557">
    <property type="entry name" value="BCAT_beta_family"/>
    <property type="match status" value="1"/>
</dbReference>
<dbReference type="InterPro" id="IPR033939">
    <property type="entry name" value="BCAT_family"/>
</dbReference>
<gene>
    <name evidence="6" type="ORF">VTJ49DRAFT_7218</name>
</gene>
<dbReference type="InterPro" id="IPR036038">
    <property type="entry name" value="Aminotransferase-like"/>
</dbReference>
<keyword evidence="7" id="KW-1185">Reference proteome</keyword>
<comment type="similarity">
    <text evidence="2">Belongs to the class-IV pyridoxal-phosphate-dependent aminotransferase family.</text>
</comment>
<dbReference type="InterPro" id="IPR023375">
    <property type="entry name" value="ADC_dom_sf"/>
</dbReference>
<evidence type="ECO:0000256" key="2">
    <source>
        <dbReference type="ARBA" id="ARBA00009320"/>
    </source>
</evidence>
<dbReference type="InterPro" id="IPR005786">
    <property type="entry name" value="B_amino_transII"/>
</dbReference>
<evidence type="ECO:0000313" key="6">
    <source>
        <dbReference type="EMBL" id="KAL1843867.1"/>
    </source>
</evidence>
<proteinExistence type="inferred from homology"/>
<keyword evidence="4" id="KW-0808">Transferase</keyword>
<dbReference type="PANTHER" id="PTHR42825">
    <property type="entry name" value="AMINO ACID AMINOTRANSFERASE"/>
    <property type="match status" value="1"/>
</dbReference>
<name>A0ABR3VPM9_HUMIN</name>
<evidence type="ECO:0000256" key="4">
    <source>
        <dbReference type="ARBA" id="ARBA00022679"/>
    </source>
</evidence>
<evidence type="ECO:0000313" key="7">
    <source>
        <dbReference type="Proteomes" id="UP001583172"/>
    </source>
</evidence>
<dbReference type="PANTHER" id="PTHR42825:SF2">
    <property type="entry name" value="BRANCHED-CHAIN-AMINO-ACID AMINOTRANSFERASE 3, CHLOROPLASTIC-RELATED"/>
    <property type="match status" value="1"/>
</dbReference>
<comment type="cofactor">
    <cofactor evidence="1">
        <name>pyridoxal 5'-phosphate</name>
        <dbReference type="ChEBI" id="CHEBI:597326"/>
    </cofactor>
</comment>
<dbReference type="InterPro" id="IPR001544">
    <property type="entry name" value="Aminotrans_IV"/>
</dbReference>
<dbReference type="EMBL" id="JAZGSY010000008">
    <property type="protein sequence ID" value="KAL1843867.1"/>
    <property type="molecule type" value="Genomic_DNA"/>
</dbReference>
<organism evidence="6 7">
    <name type="scientific">Humicola insolens</name>
    <name type="common">Soft-rot fungus</name>
    <dbReference type="NCBI Taxonomy" id="85995"/>
    <lineage>
        <taxon>Eukaryota</taxon>
        <taxon>Fungi</taxon>
        <taxon>Dikarya</taxon>
        <taxon>Ascomycota</taxon>
        <taxon>Pezizomycotina</taxon>
        <taxon>Sordariomycetes</taxon>
        <taxon>Sordariomycetidae</taxon>
        <taxon>Sordariales</taxon>
        <taxon>Chaetomiaceae</taxon>
        <taxon>Mycothermus</taxon>
    </lineage>
</organism>